<comment type="caution">
    <text evidence="3">The sequence shown here is derived from an EMBL/GenBank/DDBJ whole genome shotgun (WGS) entry which is preliminary data.</text>
</comment>
<dbReference type="GO" id="GO:0005886">
    <property type="term" value="C:plasma membrane"/>
    <property type="evidence" value="ECO:0007669"/>
    <property type="project" value="TreeGrafter"/>
</dbReference>
<dbReference type="Pfam" id="PF00020">
    <property type="entry name" value="TNFR_c6"/>
    <property type="match status" value="3"/>
</dbReference>
<dbReference type="GO" id="GO:0048406">
    <property type="term" value="F:nerve growth factor binding"/>
    <property type="evidence" value="ECO:0007669"/>
    <property type="project" value="TreeGrafter"/>
</dbReference>
<feature type="disulfide bond" evidence="1">
    <location>
        <begin position="83"/>
        <end position="101"/>
    </location>
</feature>
<dbReference type="GO" id="GO:0005035">
    <property type="term" value="F:death receptor activity"/>
    <property type="evidence" value="ECO:0007669"/>
    <property type="project" value="TreeGrafter"/>
</dbReference>
<feature type="disulfide bond" evidence="1">
    <location>
        <begin position="122"/>
        <end position="135"/>
    </location>
</feature>
<accession>A0A315V1J2</accession>
<keyword evidence="1" id="KW-1015">Disulfide bond</keyword>
<feature type="domain" description="TNFR-Cys" evidence="2">
    <location>
        <begin position="63"/>
        <end position="101"/>
    </location>
</feature>
<feature type="repeat" description="TNFR-Cys" evidence="1">
    <location>
        <begin position="63"/>
        <end position="101"/>
    </location>
</feature>
<comment type="caution">
    <text evidence="1">Lacks conserved residue(s) required for the propagation of feature annotation.</text>
</comment>
<dbReference type="PROSITE" id="PS50050">
    <property type="entry name" value="TNFR_NGFR_2"/>
    <property type="match status" value="2"/>
</dbReference>
<dbReference type="InterPro" id="IPR052302">
    <property type="entry name" value="Neurotrophin_rcpt-DD"/>
</dbReference>
<evidence type="ECO:0000259" key="2">
    <source>
        <dbReference type="PROSITE" id="PS50050"/>
    </source>
</evidence>
<feature type="disulfide bond" evidence="1">
    <location>
        <begin position="125"/>
        <end position="143"/>
    </location>
</feature>
<dbReference type="FunFam" id="2.10.50.10:FF:000012">
    <property type="entry name" value="tumor necrosis factor receptor superfamily member 16"/>
    <property type="match status" value="1"/>
</dbReference>
<dbReference type="EMBL" id="NHOQ01002480">
    <property type="protein sequence ID" value="PWA16683.1"/>
    <property type="molecule type" value="Genomic_DNA"/>
</dbReference>
<sequence>MRSKVTVLCGGRGWSSASVPRDFPRETFSESFSHTEKCQLCTKCTGLLRMSTPCTDTNDAICTCNYGYYHNKITERCEACTKCPEGRGMLYSCGSDQDTVCESCDDDTFSDQDSFRDPCIPCTTCDEGDEVLQDCSPVSDTVCQSVETYED</sequence>
<keyword evidence="4" id="KW-1185">Reference proteome</keyword>
<organism evidence="3 4">
    <name type="scientific">Gambusia affinis</name>
    <name type="common">Western mosquitofish</name>
    <name type="synonym">Heterandria affinis</name>
    <dbReference type="NCBI Taxonomy" id="33528"/>
    <lineage>
        <taxon>Eukaryota</taxon>
        <taxon>Metazoa</taxon>
        <taxon>Chordata</taxon>
        <taxon>Craniata</taxon>
        <taxon>Vertebrata</taxon>
        <taxon>Euteleostomi</taxon>
        <taxon>Actinopterygii</taxon>
        <taxon>Neopterygii</taxon>
        <taxon>Teleostei</taxon>
        <taxon>Neoteleostei</taxon>
        <taxon>Acanthomorphata</taxon>
        <taxon>Ovalentaria</taxon>
        <taxon>Atherinomorphae</taxon>
        <taxon>Cyprinodontiformes</taxon>
        <taxon>Poeciliidae</taxon>
        <taxon>Poeciliinae</taxon>
        <taxon>Gambusia</taxon>
    </lineage>
</organism>
<feature type="disulfide bond" evidence="1">
    <location>
        <begin position="80"/>
        <end position="93"/>
    </location>
</feature>
<dbReference type="AlphaFoldDB" id="A0A315V1J2"/>
<dbReference type="Gene3D" id="2.10.50.10">
    <property type="entry name" value="Tumor Necrosis Factor Receptor, subunit A, domain 2"/>
    <property type="match status" value="3"/>
</dbReference>
<feature type="repeat" description="TNFR-Cys" evidence="1">
    <location>
        <begin position="103"/>
        <end position="143"/>
    </location>
</feature>
<evidence type="ECO:0000256" key="1">
    <source>
        <dbReference type="PROSITE-ProRule" id="PRU00206"/>
    </source>
</evidence>
<evidence type="ECO:0000313" key="3">
    <source>
        <dbReference type="EMBL" id="PWA16683.1"/>
    </source>
</evidence>
<dbReference type="InterPro" id="IPR001368">
    <property type="entry name" value="TNFR/NGFR_Cys_rich_reg"/>
</dbReference>
<dbReference type="PANTHER" id="PTHR46605:SF3">
    <property type="entry name" value="TUMOR NECROSIS FACTOR RECEPTOR SUPERFAMILY MEMBER 16"/>
    <property type="match status" value="1"/>
</dbReference>
<feature type="domain" description="TNFR-Cys" evidence="2">
    <location>
        <begin position="103"/>
        <end position="143"/>
    </location>
</feature>
<dbReference type="Proteomes" id="UP000250572">
    <property type="component" value="Unassembled WGS sequence"/>
</dbReference>
<name>A0A315V1J2_GAMAF</name>
<gene>
    <name evidence="3" type="ORF">CCH79_00017469</name>
</gene>
<protein>
    <recommendedName>
        <fullName evidence="2">TNFR-Cys domain-containing protein</fullName>
    </recommendedName>
</protein>
<dbReference type="GO" id="GO:0015026">
    <property type="term" value="F:coreceptor activity"/>
    <property type="evidence" value="ECO:0007669"/>
    <property type="project" value="TreeGrafter"/>
</dbReference>
<proteinExistence type="predicted"/>
<dbReference type="SUPFAM" id="SSF57586">
    <property type="entry name" value="TNF receptor-like"/>
    <property type="match status" value="2"/>
</dbReference>
<dbReference type="GO" id="GO:0009986">
    <property type="term" value="C:cell surface"/>
    <property type="evidence" value="ECO:0007669"/>
    <property type="project" value="TreeGrafter"/>
</dbReference>
<dbReference type="InterPro" id="IPR022325">
    <property type="entry name" value="TNFR_16"/>
</dbReference>
<feature type="disulfide bond" evidence="1">
    <location>
        <begin position="104"/>
        <end position="119"/>
    </location>
</feature>
<reference evidence="3 4" key="1">
    <citation type="journal article" date="2018" name="G3 (Bethesda)">
        <title>A High-Quality Reference Genome for the Invasive Mosquitofish Gambusia affinis Using a Chicago Library.</title>
        <authorList>
            <person name="Hoffberg S.L."/>
            <person name="Troendle N.J."/>
            <person name="Glenn T.C."/>
            <person name="Mahmud O."/>
            <person name="Louha S."/>
            <person name="Chalopin D."/>
            <person name="Bennetzen J.L."/>
            <person name="Mauricio R."/>
        </authorList>
    </citation>
    <scope>NUCLEOTIDE SEQUENCE [LARGE SCALE GENOMIC DNA]</scope>
    <source>
        <strain evidence="3">NE01/NJP1002.9</strain>
        <tissue evidence="3">Muscle</tissue>
    </source>
</reference>
<dbReference type="PROSITE" id="PS00652">
    <property type="entry name" value="TNFR_NGFR_1"/>
    <property type="match status" value="1"/>
</dbReference>
<evidence type="ECO:0000313" key="4">
    <source>
        <dbReference type="Proteomes" id="UP000250572"/>
    </source>
</evidence>
<dbReference type="GO" id="GO:0007266">
    <property type="term" value="P:Rho protein signal transduction"/>
    <property type="evidence" value="ECO:0007669"/>
    <property type="project" value="TreeGrafter"/>
</dbReference>
<dbReference type="SMART" id="SM00208">
    <property type="entry name" value="TNFR"/>
    <property type="match status" value="3"/>
</dbReference>
<dbReference type="PRINTS" id="PR01966">
    <property type="entry name" value="TNFACTORR16"/>
</dbReference>
<dbReference type="PANTHER" id="PTHR46605">
    <property type="entry name" value="TUMOR NECROSIS FACTOR RECEPTOR"/>
    <property type="match status" value="1"/>
</dbReference>